<evidence type="ECO:0000313" key="3">
    <source>
        <dbReference type="Proteomes" id="UP000317093"/>
    </source>
</evidence>
<accession>A0A518B742</accession>
<dbReference type="Proteomes" id="UP000317093">
    <property type="component" value="Chromosome"/>
</dbReference>
<dbReference type="InterPro" id="IPR036412">
    <property type="entry name" value="HAD-like_sf"/>
</dbReference>
<dbReference type="PANTHER" id="PTHR43316">
    <property type="entry name" value="HYDROLASE, HALOACID DELAHOGENASE-RELATED"/>
    <property type="match status" value="1"/>
</dbReference>
<dbReference type="NCBIfam" id="TIGR01549">
    <property type="entry name" value="HAD-SF-IA-v1"/>
    <property type="match status" value="1"/>
</dbReference>
<dbReference type="AlphaFoldDB" id="A0A518B742"/>
<dbReference type="KEGG" id="knv:Pan216_36650"/>
<name>A0A518B742_9BACT</name>
<dbReference type="PANTHER" id="PTHR43316:SF3">
    <property type="entry name" value="HALOACID DEHALOGENASE, TYPE II (AFU_ORTHOLOGUE AFUA_2G07750)-RELATED"/>
    <property type="match status" value="1"/>
</dbReference>
<dbReference type="SFLD" id="SFLDG01129">
    <property type="entry name" value="C1.5:_HAD__Beta-PGM__Phosphata"/>
    <property type="match status" value="1"/>
</dbReference>
<dbReference type="Pfam" id="PF00702">
    <property type="entry name" value="Hydrolase"/>
    <property type="match status" value="1"/>
</dbReference>
<evidence type="ECO:0000313" key="2">
    <source>
        <dbReference type="EMBL" id="QDU62795.1"/>
    </source>
</evidence>
<reference evidence="2 3" key="1">
    <citation type="submission" date="2019-02" db="EMBL/GenBank/DDBJ databases">
        <title>Deep-cultivation of Planctomycetes and their phenomic and genomic characterization uncovers novel biology.</title>
        <authorList>
            <person name="Wiegand S."/>
            <person name="Jogler M."/>
            <person name="Boedeker C."/>
            <person name="Pinto D."/>
            <person name="Vollmers J."/>
            <person name="Rivas-Marin E."/>
            <person name="Kohn T."/>
            <person name="Peeters S.H."/>
            <person name="Heuer A."/>
            <person name="Rast P."/>
            <person name="Oberbeckmann S."/>
            <person name="Bunk B."/>
            <person name="Jeske O."/>
            <person name="Meyerdierks A."/>
            <person name="Storesund J.E."/>
            <person name="Kallscheuer N."/>
            <person name="Luecker S."/>
            <person name="Lage O.M."/>
            <person name="Pohl T."/>
            <person name="Merkel B.J."/>
            <person name="Hornburger P."/>
            <person name="Mueller R.-W."/>
            <person name="Bruemmer F."/>
            <person name="Labrenz M."/>
            <person name="Spormann A.M."/>
            <person name="Op den Camp H."/>
            <person name="Overmann J."/>
            <person name="Amann R."/>
            <person name="Jetten M.S.M."/>
            <person name="Mascher T."/>
            <person name="Medema M.H."/>
            <person name="Devos D.P."/>
            <person name="Kaster A.-K."/>
            <person name="Ovreas L."/>
            <person name="Rohde M."/>
            <person name="Galperin M.Y."/>
            <person name="Jogler C."/>
        </authorList>
    </citation>
    <scope>NUCLEOTIDE SEQUENCE [LARGE SCALE GENOMIC DNA]</scope>
    <source>
        <strain evidence="2 3">Pan216</strain>
    </source>
</reference>
<dbReference type="RefSeq" id="WP_419192658.1">
    <property type="nucleotide sequence ID" value="NZ_CP036279.1"/>
</dbReference>
<dbReference type="InterPro" id="IPR006439">
    <property type="entry name" value="HAD-SF_hydro_IA"/>
</dbReference>
<keyword evidence="1 2" id="KW-0378">Hydrolase</keyword>
<dbReference type="EC" id="3.1.3.5" evidence="2"/>
<organism evidence="2 3">
    <name type="scientific">Kolteria novifilia</name>
    <dbReference type="NCBI Taxonomy" id="2527975"/>
    <lineage>
        <taxon>Bacteria</taxon>
        <taxon>Pseudomonadati</taxon>
        <taxon>Planctomycetota</taxon>
        <taxon>Planctomycetia</taxon>
        <taxon>Kolteriales</taxon>
        <taxon>Kolteriaceae</taxon>
        <taxon>Kolteria</taxon>
    </lineage>
</organism>
<dbReference type="SFLD" id="SFLDS00003">
    <property type="entry name" value="Haloacid_Dehalogenase"/>
    <property type="match status" value="1"/>
</dbReference>
<protein>
    <submittedName>
        <fullName evidence="2">Pyrimidine 5'-nucleotidase YjjG</fullName>
        <ecNumber evidence="2">3.1.3.5</ecNumber>
    </submittedName>
</protein>
<evidence type="ECO:0000256" key="1">
    <source>
        <dbReference type="ARBA" id="ARBA00022801"/>
    </source>
</evidence>
<dbReference type="Gene3D" id="3.40.50.1000">
    <property type="entry name" value="HAD superfamily/HAD-like"/>
    <property type="match status" value="1"/>
</dbReference>
<keyword evidence="3" id="KW-1185">Reference proteome</keyword>
<gene>
    <name evidence="2" type="primary">yjjG</name>
    <name evidence="2" type="ORF">Pan216_36650</name>
</gene>
<sequence length="245" mass="28388">MIEWVFLDVGSVIYNDAPQTYAVFRHYFDAIRRVQPDYSFNQLLADREQLVRQQQIWVLHKIASRWLPKEEVDRLYWDLREELLPKFDNVHLPMVGLAETLGDLRREYRLGVIANQPAECRASLDRRGMLELFEIVGISEELNLFKPDPELYRWAIERSGVDPARAVMIGDRIDNDVLPARSLGMRTILYRSDPRREWNPADAEAQAFLQSWERTPIFPVGDETNAPDEVAGAMAALPELICSMT</sequence>
<dbReference type="SUPFAM" id="SSF56784">
    <property type="entry name" value="HAD-like"/>
    <property type="match status" value="1"/>
</dbReference>
<proteinExistence type="predicted"/>
<dbReference type="EMBL" id="CP036279">
    <property type="protein sequence ID" value="QDU62795.1"/>
    <property type="molecule type" value="Genomic_DNA"/>
</dbReference>
<dbReference type="InterPro" id="IPR051540">
    <property type="entry name" value="S-2-haloacid_dehalogenase"/>
</dbReference>
<dbReference type="GO" id="GO:0008253">
    <property type="term" value="F:5'-nucleotidase activity"/>
    <property type="evidence" value="ECO:0007669"/>
    <property type="project" value="UniProtKB-EC"/>
</dbReference>
<dbReference type="InterPro" id="IPR023214">
    <property type="entry name" value="HAD_sf"/>
</dbReference>